<evidence type="ECO:0000256" key="4">
    <source>
        <dbReference type="ARBA" id="ARBA00022691"/>
    </source>
</evidence>
<dbReference type="NCBIfam" id="TIGR01469">
    <property type="entry name" value="cobA_cysG_Cterm"/>
    <property type="match status" value="1"/>
</dbReference>
<dbReference type="InterPro" id="IPR035996">
    <property type="entry name" value="4pyrrol_Methylase_sf"/>
</dbReference>
<protein>
    <recommendedName>
        <fullName evidence="1">uroporphyrinogen-III C-methyltransferase</fullName>
        <ecNumber evidence="1">2.1.1.107</ecNumber>
    </recommendedName>
</protein>
<dbReference type="PANTHER" id="PTHR45790">
    <property type="entry name" value="SIROHEME SYNTHASE-RELATED"/>
    <property type="match status" value="1"/>
</dbReference>
<keyword evidence="5" id="KW-0627">Porphyrin biosynthesis</keyword>
<dbReference type="InterPro" id="IPR003043">
    <property type="entry name" value="Uropor_MeTrfase_CS"/>
</dbReference>
<organism evidence="8 9">
    <name type="scientific">Brevibacillus ruminantium</name>
    <dbReference type="NCBI Taxonomy" id="2950604"/>
    <lineage>
        <taxon>Bacteria</taxon>
        <taxon>Bacillati</taxon>
        <taxon>Bacillota</taxon>
        <taxon>Bacilli</taxon>
        <taxon>Bacillales</taxon>
        <taxon>Paenibacillaceae</taxon>
        <taxon>Brevibacillus</taxon>
    </lineage>
</organism>
<sequence>MSRPGRVYLVGAGPGDPKLITVKGLECLQQAEVVIYDRLANPALLEHAPAEAERIYCGKLPDNHTMRQETINALLAEKALEGKTVVRLKGGDPCVFGRVGEEAEHLAQHGIPFEIVPGVTAGIAVPAYAGIPVTHREYGSSFAVVTGHLREGRAETTNMDVAEDTVSDKWQALAKGIDTVAFYMGVGNLPFIRKQLIAHGRAPETPVAVIAWGTMPEQTTVTGTLADIEERLAAGPHISNPAIILVGDVVNMREKINWFERMERGSWASTR</sequence>
<comment type="similarity">
    <text evidence="6">Belongs to the precorrin methyltransferase family.</text>
</comment>
<name>A0ABY4WBH1_9BACL</name>
<feature type="domain" description="Tetrapyrrole methylase" evidence="7">
    <location>
        <begin position="6"/>
        <end position="228"/>
    </location>
</feature>
<dbReference type="PANTHER" id="PTHR45790:SF3">
    <property type="entry name" value="S-ADENOSYL-L-METHIONINE-DEPENDENT UROPORPHYRINOGEN III METHYLTRANSFERASE, CHLOROPLASTIC"/>
    <property type="match status" value="1"/>
</dbReference>
<evidence type="ECO:0000256" key="3">
    <source>
        <dbReference type="ARBA" id="ARBA00022679"/>
    </source>
</evidence>
<dbReference type="PROSITE" id="PS00840">
    <property type="entry name" value="SUMT_2"/>
    <property type="match status" value="1"/>
</dbReference>
<dbReference type="GO" id="GO:0004851">
    <property type="term" value="F:uroporphyrin-III C-methyltransferase activity"/>
    <property type="evidence" value="ECO:0007669"/>
    <property type="project" value="UniProtKB-EC"/>
</dbReference>
<evidence type="ECO:0000256" key="2">
    <source>
        <dbReference type="ARBA" id="ARBA00022603"/>
    </source>
</evidence>
<evidence type="ECO:0000259" key="7">
    <source>
        <dbReference type="Pfam" id="PF00590"/>
    </source>
</evidence>
<dbReference type="InterPro" id="IPR014777">
    <property type="entry name" value="4pyrrole_Mease_sub1"/>
</dbReference>
<keyword evidence="3 6" id="KW-0808">Transferase</keyword>
<dbReference type="Gene3D" id="3.30.950.10">
    <property type="entry name" value="Methyltransferase, Cobalt-precorrin-4 Transmethylase, Domain 2"/>
    <property type="match status" value="1"/>
</dbReference>
<proteinExistence type="inferred from homology"/>
<keyword evidence="9" id="KW-1185">Reference proteome</keyword>
<dbReference type="PROSITE" id="PS00839">
    <property type="entry name" value="SUMT_1"/>
    <property type="match status" value="1"/>
</dbReference>
<evidence type="ECO:0000256" key="6">
    <source>
        <dbReference type="RuleBase" id="RU003960"/>
    </source>
</evidence>
<reference evidence="8" key="1">
    <citation type="submission" date="2022-06" db="EMBL/GenBank/DDBJ databases">
        <title>Genome sequencing of Brevibacillus sp. BB3-R1.</title>
        <authorList>
            <person name="Heo J."/>
            <person name="Lee D."/>
            <person name="Won M."/>
            <person name="Han B.-H."/>
            <person name="Hong S.-B."/>
            <person name="Kwon S.-W."/>
        </authorList>
    </citation>
    <scope>NUCLEOTIDE SEQUENCE</scope>
    <source>
        <strain evidence="8">BB3-R1</strain>
    </source>
</reference>
<dbReference type="SUPFAM" id="SSF53790">
    <property type="entry name" value="Tetrapyrrole methylase"/>
    <property type="match status" value="1"/>
</dbReference>
<dbReference type="EMBL" id="CP098755">
    <property type="protein sequence ID" value="USG64527.1"/>
    <property type="molecule type" value="Genomic_DNA"/>
</dbReference>
<keyword evidence="4" id="KW-0949">S-adenosyl-L-methionine</keyword>
<accession>A0ABY4WBH1</accession>
<evidence type="ECO:0000313" key="9">
    <source>
        <dbReference type="Proteomes" id="UP001056500"/>
    </source>
</evidence>
<gene>
    <name evidence="8" type="primary">cobA</name>
    <name evidence="8" type="ORF">NDK47_20605</name>
</gene>
<evidence type="ECO:0000256" key="5">
    <source>
        <dbReference type="ARBA" id="ARBA00023244"/>
    </source>
</evidence>
<dbReference type="EC" id="2.1.1.107" evidence="1"/>
<dbReference type="InterPro" id="IPR006366">
    <property type="entry name" value="CobA/CysG_C"/>
</dbReference>
<dbReference type="GO" id="GO:0032259">
    <property type="term" value="P:methylation"/>
    <property type="evidence" value="ECO:0007669"/>
    <property type="project" value="UniProtKB-KW"/>
</dbReference>
<dbReference type="Gene3D" id="3.40.1010.10">
    <property type="entry name" value="Cobalt-precorrin-4 Transmethylase, Domain 1"/>
    <property type="match status" value="1"/>
</dbReference>
<keyword evidence="2 6" id="KW-0489">Methyltransferase</keyword>
<dbReference type="InterPro" id="IPR014776">
    <property type="entry name" value="4pyrrole_Mease_sub2"/>
</dbReference>
<dbReference type="Proteomes" id="UP001056500">
    <property type="component" value="Chromosome"/>
</dbReference>
<dbReference type="Pfam" id="PF00590">
    <property type="entry name" value="TP_methylase"/>
    <property type="match status" value="1"/>
</dbReference>
<dbReference type="RefSeq" id="WP_251871639.1">
    <property type="nucleotide sequence ID" value="NZ_CP098755.1"/>
</dbReference>
<evidence type="ECO:0000256" key="1">
    <source>
        <dbReference type="ARBA" id="ARBA00012162"/>
    </source>
</evidence>
<dbReference type="CDD" id="cd11642">
    <property type="entry name" value="SUMT"/>
    <property type="match status" value="1"/>
</dbReference>
<dbReference type="InterPro" id="IPR000878">
    <property type="entry name" value="4pyrrol_Mease"/>
</dbReference>
<dbReference type="NCBIfam" id="NF004790">
    <property type="entry name" value="PRK06136.1"/>
    <property type="match status" value="1"/>
</dbReference>
<dbReference type="InterPro" id="IPR050161">
    <property type="entry name" value="Siro_Cobalamin_biosynth"/>
</dbReference>
<evidence type="ECO:0000313" key="8">
    <source>
        <dbReference type="EMBL" id="USG64527.1"/>
    </source>
</evidence>